<dbReference type="EMBL" id="LGTZ01000966">
    <property type="protein sequence ID" value="OJD22761.1"/>
    <property type="molecule type" value="Genomic_DNA"/>
</dbReference>
<sequence length="77" mass="7853">MMHANSGIGKIAEEPAHDLFEAAPKIPARPLAESSVRALMVATIPAGGAPSHASLGYRLGKGAPKPPMIRSIGSPEA</sequence>
<comment type="caution">
    <text evidence="1">The sequence shown here is derived from an EMBL/GenBank/DDBJ whole genome shotgun (WGS) entry which is preliminary data.</text>
</comment>
<proteinExistence type="predicted"/>
<organism evidence="1 2">
    <name type="scientific">Blastomyces percursus</name>
    <dbReference type="NCBI Taxonomy" id="1658174"/>
    <lineage>
        <taxon>Eukaryota</taxon>
        <taxon>Fungi</taxon>
        <taxon>Dikarya</taxon>
        <taxon>Ascomycota</taxon>
        <taxon>Pezizomycotina</taxon>
        <taxon>Eurotiomycetes</taxon>
        <taxon>Eurotiomycetidae</taxon>
        <taxon>Onygenales</taxon>
        <taxon>Ajellomycetaceae</taxon>
        <taxon>Blastomyces</taxon>
    </lineage>
</organism>
<dbReference type="AlphaFoldDB" id="A0A1J9Q2H2"/>
<protein>
    <submittedName>
        <fullName evidence="1">Uncharacterized protein</fullName>
    </submittedName>
</protein>
<gene>
    <name evidence="1" type="ORF">ACJ73_05886</name>
</gene>
<name>A0A1J9Q2H2_9EURO</name>
<dbReference type="Proteomes" id="UP000242791">
    <property type="component" value="Unassembled WGS sequence"/>
</dbReference>
<evidence type="ECO:0000313" key="2">
    <source>
        <dbReference type="Proteomes" id="UP000242791"/>
    </source>
</evidence>
<dbReference type="VEuPathDB" id="FungiDB:ACJ73_05886"/>
<accession>A0A1J9Q2H2</accession>
<reference evidence="1 2" key="1">
    <citation type="submission" date="2015-08" db="EMBL/GenBank/DDBJ databases">
        <title>Emmonsia species relationships and genome sequence.</title>
        <authorList>
            <person name="Cuomo C.A."/>
            <person name="Schwartz I.S."/>
            <person name="Kenyon C."/>
            <person name="De Hoog G.S."/>
            <person name="Govender N.P."/>
            <person name="Botha A."/>
            <person name="Moreno L."/>
            <person name="De Vries M."/>
            <person name="Munoz J.F."/>
            <person name="Stielow J.B."/>
        </authorList>
    </citation>
    <scope>NUCLEOTIDE SEQUENCE [LARGE SCALE GENOMIC DNA]</scope>
    <source>
        <strain evidence="1 2">EI222</strain>
    </source>
</reference>
<evidence type="ECO:0000313" key="1">
    <source>
        <dbReference type="EMBL" id="OJD22761.1"/>
    </source>
</evidence>
<keyword evidence="2" id="KW-1185">Reference proteome</keyword>